<dbReference type="EMBL" id="MJBS01000008">
    <property type="protein sequence ID" value="OHF03075.1"/>
    <property type="molecule type" value="Genomic_DNA"/>
</dbReference>
<dbReference type="AlphaFoldDB" id="A0A1G4BP41"/>
<dbReference type="Proteomes" id="UP000176998">
    <property type="component" value="Unassembled WGS sequence"/>
</dbReference>
<keyword evidence="2" id="KW-1185">Reference proteome</keyword>
<dbReference type="RefSeq" id="XP_022480213.1">
    <property type="nucleotide sequence ID" value="XM_022613114.1"/>
</dbReference>
<sequence length="213" mass="24606">MADKIPYEFVPVYMLTKLTDEEEKTFVSIIAAREEGVAEEDDYVRPKLVYWTADADGTIENDLVPLHRKLEAESELDYHSFFFYADRKSVEDGGTILASRDWGTLCISKTATQKFTKFCKEKDIKLPRGGWSHIDGLIVNLTKDIITWGVTWGRQPGPQWKSSHQNLDLANMQMSELIEMHGEQVQILEDDEWDAQGFSERLRKELDKIKDEL</sequence>
<dbReference type="GeneID" id="34554624"/>
<accession>A0A1G4BP41</accession>
<proteinExistence type="predicted"/>
<evidence type="ECO:0000313" key="1">
    <source>
        <dbReference type="EMBL" id="OHF03075.1"/>
    </source>
</evidence>
<reference evidence="1 2" key="1">
    <citation type="submission" date="2016-09" db="EMBL/GenBank/DDBJ databases">
        <authorList>
            <person name="Capua I."/>
            <person name="De Benedictis P."/>
            <person name="Joannis T."/>
            <person name="Lombin L.H."/>
            <person name="Cattoli G."/>
        </authorList>
    </citation>
    <scope>NUCLEOTIDE SEQUENCE [LARGE SCALE GENOMIC DNA]</scope>
    <source>
        <strain evidence="1 2">IMI 309357</strain>
    </source>
</reference>
<dbReference type="OrthoDB" id="4730252at2759"/>
<organism evidence="1 2">
    <name type="scientific">Colletotrichum orchidophilum</name>
    <dbReference type="NCBI Taxonomy" id="1209926"/>
    <lineage>
        <taxon>Eukaryota</taxon>
        <taxon>Fungi</taxon>
        <taxon>Dikarya</taxon>
        <taxon>Ascomycota</taxon>
        <taxon>Pezizomycotina</taxon>
        <taxon>Sordariomycetes</taxon>
        <taxon>Hypocreomycetidae</taxon>
        <taxon>Glomerellales</taxon>
        <taxon>Glomerellaceae</taxon>
        <taxon>Colletotrichum</taxon>
    </lineage>
</organism>
<name>A0A1G4BP41_9PEZI</name>
<comment type="caution">
    <text evidence="1">The sequence shown here is derived from an EMBL/GenBank/DDBJ whole genome shotgun (WGS) entry which is preliminary data.</text>
</comment>
<evidence type="ECO:0000313" key="2">
    <source>
        <dbReference type="Proteomes" id="UP000176998"/>
    </source>
</evidence>
<protein>
    <submittedName>
        <fullName evidence="1">Uncharacterized protein</fullName>
    </submittedName>
</protein>
<gene>
    <name evidence="1" type="ORF">CORC01_01459</name>
</gene>